<protein>
    <recommendedName>
        <fullName evidence="7">Translocation and assembly module TamB C-terminal domain-containing protein</fullName>
    </recommendedName>
</protein>
<evidence type="ECO:0000256" key="2">
    <source>
        <dbReference type="ARBA" id="ARBA00022692"/>
    </source>
</evidence>
<dbReference type="GO" id="GO:0009306">
    <property type="term" value="P:protein secretion"/>
    <property type="evidence" value="ECO:0007669"/>
    <property type="project" value="InterPro"/>
</dbReference>
<comment type="caution">
    <text evidence="8">The sequence shown here is derived from an EMBL/GenBank/DDBJ whole genome shotgun (WGS) entry which is preliminary data.</text>
</comment>
<comment type="subcellular location">
    <subcellularLocation>
        <location evidence="1">Membrane</location>
        <topology evidence="1">Single-pass membrane protein</topology>
    </subcellularLocation>
</comment>
<keyword evidence="2 6" id="KW-0812">Transmembrane</keyword>
<dbReference type="STRING" id="322095.HMPREF3185_00931"/>
<evidence type="ECO:0000259" key="7">
    <source>
        <dbReference type="Pfam" id="PF04357"/>
    </source>
</evidence>
<organism evidence="8 9">
    <name type="scientific">Porphyromonas somerae</name>
    <dbReference type="NCBI Taxonomy" id="322095"/>
    <lineage>
        <taxon>Bacteria</taxon>
        <taxon>Pseudomonadati</taxon>
        <taxon>Bacteroidota</taxon>
        <taxon>Bacteroidia</taxon>
        <taxon>Bacteroidales</taxon>
        <taxon>Porphyromonadaceae</taxon>
        <taxon>Porphyromonas</taxon>
    </lineage>
</organism>
<feature type="transmembrane region" description="Helical" evidence="6">
    <location>
        <begin position="12"/>
        <end position="31"/>
    </location>
</feature>
<dbReference type="InterPro" id="IPR007452">
    <property type="entry name" value="TamB_C"/>
</dbReference>
<feature type="region of interest" description="Disordered" evidence="5">
    <location>
        <begin position="1474"/>
        <end position="1496"/>
    </location>
</feature>
<evidence type="ECO:0000256" key="5">
    <source>
        <dbReference type="SAM" id="MobiDB-lite"/>
    </source>
</evidence>
<dbReference type="Proteomes" id="UP000070224">
    <property type="component" value="Unassembled WGS sequence"/>
</dbReference>
<name>A0A134B995_9PORP</name>
<keyword evidence="4 6" id="KW-0472">Membrane</keyword>
<dbReference type="PATRIC" id="fig|322095.3.peg.921"/>
<proteinExistence type="predicted"/>
<sequence>MRHWQVNRHFLKVLKVVAWIAATLFVLLYLLPLGLFRIPAVQKEAASRVAGLLTELFDSPVQLERVELMSWTNVEAHRVVVLDTAGRRMLTADRLIGGISLSDLITQQEVRITSARLFEADLRLIRDPKTGRLNIQHTIDHLSKPKSSSKSIPVDINSIIIRDMRLSLSEAERERLVINKLSTRVRRLRFSKGYIGGAIDELSFTTDKGFTLSSLTGQGELQGSLLTLSNLQLSLPKSSLSIPIARLETQRKGLALLEELELGDTQITLSDLSILSPVLKDRHEQATLQATYCREGLDAGRANFSLRLPRHIILEGSGRVSWDRAGEVTSISTDITDAEVSSAVVGLIRPHLPASTLPLIERLSRLQSVRHAGKTQFVPGKSFSGKGYIASAQGRWDYDLMGSLEGKSLRKLTGKASTQGFDLAPIIGDLAPVGSVATTIDLDATSSTGTLEDWQGTLQMALPSVTYRGQTLRGTQLAVTPVGARRHKVHLEVDDPAASLALDGVATFSGRALHAVEADLQVRHLQTDLFGLSPNSPRQTLSLTGHFNMDELNIDRGQGRLAIDHISLTSPQRTLSLEELNILFSGNPEETRMIYLRSPYLSATLRGHYVLSALIPDLRRTLYHHFPSLDLAQRGDARSSEISGTDFDLSLQLHKIPEEWLQALKLPIGLEEGADVRASYIGASHSLGLQASVPTLRLRGHELRGAALSLEDGEFKLTGEARLASGAQIQGFGMMTKILTDSLHIQLDLGREVKSKLHNGFLNIGASLHQYKQSENGRPALGFDVTLDPSTIRVHSDTWSVAPAHLSLRGKELRVEGLDLASSERRISISGALSPNPEEHLNIALKKINLLYILESAGVGFNMINTDLTGSATASLQGGKIIATAAVTSPALHVKGVDVGALKADLTFDSGVGNIMIDGDVNQSEGGHSHVTGYIRPAGGAGIDLTFKAERLRADFMGKFMDTLFDHVQGRATGKVRLFGVFEEGVTVEGEADVEDGNIGVRLLGTSYSFSHRLTFTPTSIIFSKIPMRDDEGHTGIVDGVIRHRFFDNFDLDLTASEMRGVKVLQTATKQALPIYGTAYGTGTAQMKGKLPKLLLDVNLRSAPGTDVVLDFNKTDVRKDERLFTYRPLRPLSTQDSLAFADTVARPAVAAETEVTMRMALHVTPDARLSLRLGSSQSMQNDIVTRCEGDLTIEVPHSGSPTTYGSLTLREGQYTFNFEQFARKRFTLKEGGRLDFRGDPMAAIIDLKAAYDLTANIADIDAGLSALAQRTSIPVSCTVQLGGVITRPDIKLGVELPGSEPEIERRIQSLLTSEDERNRQFLYLMTLGKFYTTDTKQGTTTVSNNLTSFATTTLSDQLSRLLGNFSNDIQIGANIRTANSALDNTDIELLFSGSWLDDRLLINGNVGYHDNPFLSGKYIGEFDLEYKLNTAGTLRLKGYSHYNSMYQYVRQSLTTQGLGFMFQRRFDSLQELFSRRKKKPQPDSTARPQEADSLRK</sequence>
<evidence type="ECO:0000313" key="8">
    <source>
        <dbReference type="EMBL" id="KXB76518.1"/>
    </source>
</evidence>
<evidence type="ECO:0000256" key="4">
    <source>
        <dbReference type="ARBA" id="ARBA00023136"/>
    </source>
</evidence>
<evidence type="ECO:0000313" key="9">
    <source>
        <dbReference type="Proteomes" id="UP000070224"/>
    </source>
</evidence>
<dbReference type="GO" id="GO:0005886">
    <property type="term" value="C:plasma membrane"/>
    <property type="evidence" value="ECO:0007669"/>
    <property type="project" value="InterPro"/>
</dbReference>
<evidence type="ECO:0000256" key="6">
    <source>
        <dbReference type="SAM" id="Phobius"/>
    </source>
</evidence>
<gene>
    <name evidence="8" type="ORF">HMPREF3185_00931</name>
</gene>
<dbReference type="Pfam" id="PF04357">
    <property type="entry name" value="TamB"/>
    <property type="match status" value="1"/>
</dbReference>
<reference evidence="9" key="1">
    <citation type="submission" date="2016-01" db="EMBL/GenBank/DDBJ databases">
        <authorList>
            <person name="Mitreva M."/>
            <person name="Pepin K.H."/>
            <person name="Mihindukulasuriya K.A."/>
            <person name="Fulton R."/>
            <person name="Fronick C."/>
            <person name="O'Laughlin M."/>
            <person name="Miner T."/>
            <person name="Herter B."/>
            <person name="Rosa B.A."/>
            <person name="Cordes M."/>
            <person name="Tomlinson C."/>
            <person name="Wollam A."/>
            <person name="Palsikar V.B."/>
            <person name="Mardis E.R."/>
            <person name="Wilson R.K."/>
        </authorList>
    </citation>
    <scope>NUCLEOTIDE SEQUENCE [LARGE SCALE GENOMIC DNA]</scope>
    <source>
        <strain evidence="9">KA00683</strain>
    </source>
</reference>
<feature type="domain" description="Translocation and assembly module TamB C-terminal" evidence="7">
    <location>
        <begin position="1029"/>
        <end position="1466"/>
    </location>
</feature>
<accession>A0A134B995</accession>
<keyword evidence="9" id="KW-1185">Reference proteome</keyword>
<evidence type="ECO:0000256" key="3">
    <source>
        <dbReference type="ARBA" id="ARBA00022989"/>
    </source>
</evidence>
<dbReference type="OrthoDB" id="680700at2"/>
<keyword evidence="3 6" id="KW-1133">Transmembrane helix</keyword>
<dbReference type="RefSeq" id="WP_060935301.1">
    <property type="nucleotide sequence ID" value="NZ_KQ960438.1"/>
</dbReference>
<dbReference type="EMBL" id="LSDK01000061">
    <property type="protein sequence ID" value="KXB76518.1"/>
    <property type="molecule type" value="Genomic_DNA"/>
</dbReference>
<evidence type="ECO:0000256" key="1">
    <source>
        <dbReference type="ARBA" id="ARBA00004167"/>
    </source>
</evidence>